<sequence length="72" mass="8485">MGATAMKTRIKTIRGYVLLLIKSVNNKRNNIKYQNKGYAFSMKLTMGFWKIILKIFFISVHPFEVILYQILQ</sequence>
<keyword evidence="2" id="KW-1185">Reference proteome</keyword>
<organism evidence="1 2">
    <name type="scientific">Brevibacillus laterosporus</name>
    <name type="common">Bacillus laterosporus</name>
    <dbReference type="NCBI Taxonomy" id="1465"/>
    <lineage>
        <taxon>Bacteria</taxon>
        <taxon>Bacillati</taxon>
        <taxon>Bacillota</taxon>
        <taxon>Bacilli</taxon>
        <taxon>Bacillales</taxon>
        <taxon>Paenibacillaceae</taxon>
        <taxon>Brevibacillus</taxon>
    </lineage>
</organism>
<accession>A0A518V626</accession>
<protein>
    <submittedName>
        <fullName evidence="1">Uncharacterized protein</fullName>
    </submittedName>
</protein>
<evidence type="ECO:0000313" key="1">
    <source>
        <dbReference type="EMBL" id="QDX92471.1"/>
    </source>
</evidence>
<name>A0A518V626_BRELA</name>
<dbReference type="AlphaFoldDB" id="A0A518V626"/>
<gene>
    <name evidence="1" type="ORF">EEL30_09120</name>
</gene>
<evidence type="ECO:0000313" key="2">
    <source>
        <dbReference type="Proteomes" id="UP000319432"/>
    </source>
</evidence>
<reference evidence="1 2" key="1">
    <citation type="submission" date="2018-11" db="EMBL/GenBank/DDBJ databases">
        <title>Phylogenetic determinants of toxin gene distribution in genomes of Brevibacillus laterosporus.</title>
        <authorList>
            <person name="Glare T.R."/>
            <person name="Durrant A."/>
            <person name="Berry C."/>
            <person name="Palma L."/>
            <person name="Ormskirk M."/>
            <person name="Cox M.O."/>
        </authorList>
    </citation>
    <scope>NUCLEOTIDE SEQUENCE [LARGE SCALE GENOMIC DNA]</scope>
    <source>
        <strain evidence="1 2">1821L</strain>
    </source>
</reference>
<dbReference type="EMBL" id="CP033464">
    <property type="protein sequence ID" value="QDX92471.1"/>
    <property type="molecule type" value="Genomic_DNA"/>
</dbReference>
<proteinExistence type="predicted"/>
<dbReference type="Proteomes" id="UP000319432">
    <property type="component" value="Chromosome"/>
</dbReference>